<dbReference type="PANTHER" id="PTHR35340:SF5">
    <property type="entry name" value="ASST-DOMAIN-CONTAINING PROTEIN"/>
    <property type="match status" value="1"/>
</dbReference>
<dbReference type="InterPro" id="IPR011047">
    <property type="entry name" value="Quinoprotein_ADH-like_sf"/>
</dbReference>
<reference evidence="1 2" key="1">
    <citation type="submission" date="2023-10" db="EMBL/GenBank/DDBJ databases">
        <title>Marimonas sp. nov. isolated from tidal mud flat.</title>
        <authorList>
            <person name="Jaincy N.J."/>
            <person name="Srinivasan S."/>
            <person name="Lee S.-S."/>
        </authorList>
    </citation>
    <scope>NUCLEOTIDE SEQUENCE [LARGE SCALE GENOMIC DNA]</scope>
    <source>
        <strain evidence="1 2">MJ-SS3</strain>
    </source>
</reference>
<dbReference type="InterPro" id="IPR010262">
    <property type="entry name" value="Arylsulfotransferase_bact"/>
</dbReference>
<sequence>MKKIFFLSFSAVLFIAVSCKKEQPQEVVEKPVVRVWKSEETRALAGVTEKRGLISKTDMATPGYVLFSPSFGTDTYLMDLDGNIVHKWPGEVNTMLNGYLFENGHLFRLERDENFPVFAFGGQAGIIREYDWDGNLIWDYKLATEKELLHHDIEVMPNGNVLAICYEARTPEESIAAGRDPERVLKGGLWIDKIIEIKPIRPRGGEIVWEWDMWDHLVQDFDSTKANYGIIKNHPRKININTHSAESESGPLMDEAQIEQMKAMGIMTSNANVDNQRSDITHVNAVSYNAELDQIVFSCPGFNEIYIIDHSISTEEAKGSSGDLLYRWGNPQNYAGGTKEDQKLFVQHDVKWIPKGYPGEGHLMAFNNNIHNPDNKLPSLGAALAKAQSPDPHVAVGDFGNFSSVIEWVLPEIEGETYTISDKGSFGPDESYWEYIAPDKYSFYSPFVSGAHRLKNGNTLITEGVRGRFFEVTPDKEITWEYWNPYNNGYTLPDGSIPQPVGPFIYAQFRSTHFTPDFPAFKGKELKPISPQPEPFIFKMPPPPPAMEKDSIH</sequence>
<dbReference type="RefSeq" id="WP_316662241.1">
    <property type="nucleotide sequence ID" value="NZ_JAWHTF010000004.1"/>
</dbReference>
<keyword evidence="2" id="KW-1185">Reference proteome</keyword>
<evidence type="ECO:0000313" key="2">
    <source>
        <dbReference type="Proteomes" id="UP001268651"/>
    </source>
</evidence>
<evidence type="ECO:0000313" key="1">
    <source>
        <dbReference type="EMBL" id="MDU8886267.1"/>
    </source>
</evidence>
<dbReference type="SUPFAM" id="SSF50998">
    <property type="entry name" value="Quinoprotein alcohol dehydrogenase-like"/>
    <property type="match status" value="1"/>
</dbReference>
<dbReference type="EMBL" id="JAWHTF010000004">
    <property type="protein sequence ID" value="MDU8886267.1"/>
    <property type="molecule type" value="Genomic_DNA"/>
</dbReference>
<dbReference type="Proteomes" id="UP001268651">
    <property type="component" value="Unassembled WGS sequence"/>
</dbReference>
<proteinExistence type="predicted"/>
<comment type="caution">
    <text evidence="1">The sequence shown here is derived from an EMBL/GenBank/DDBJ whole genome shotgun (WGS) entry which is preliminary data.</text>
</comment>
<dbReference type="InterPro" id="IPR053143">
    <property type="entry name" value="Arylsulfate_ST"/>
</dbReference>
<accession>A0ABU3U781</accession>
<gene>
    <name evidence="1" type="ORF">RXV94_08850</name>
</gene>
<dbReference type="PROSITE" id="PS51257">
    <property type="entry name" value="PROKAR_LIPOPROTEIN"/>
    <property type="match status" value="1"/>
</dbReference>
<dbReference type="Pfam" id="PF05935">
    <property type="entry name" value="Arylsulfotrans"/>
    <property type="match status" value="1"/>
</dbReference>
<organism evidence="1 2">
    <name type="scientific">Gilvirhabdus luticola</name>
    <dbReference type="NCBI Taxonomy" id="3079858"/>
    <lineage>
        <taxon>Bacteria</taxon>
        <taxon>Pseudomonadati</taxon>
        <taxon>Bacteroidota</taxon>
        <taxon>Flavobacteriia</taxon>
        <taxon>Flavobacteriales</taxon>
        <taxon>Flavobacteriaceae</taxon>
        <taxon>Gilvirhabdus</taxon>
    </lineage>
</organism>
<protein>
    <submittedName>
        <fullName evidence="1">Aryl-sulfate sulfotransferase</fullName>
    </submittedName>
</protein>
<name>A0ABU3U781_9FLAO</name>
<dbReference type="PANTHER" id="PTHR35340">
    <property type="entry name" value="PQQ ENZYME REPEAT PROTEIN-RELATED"/>
    <property type="match status" value="1"/>
</dbReference>